<dbReference type="AlphaFoldDB" id="A5W5W9"/>
<reference evidence="2" key="1">
    <citation type="submission" date="2007-05" db="EMBL/GenBank/DDBJ databases">
        <title>Complete sequence of Pseudomonas putida F1.</title>
        <authorList>
            <consortium name="US DOE Joint Genome Institute"/>
            <person name="Copeland A."/>
            <person name="Lucas S."/>
            <person name="Lapidus A."/>
            <person name="Barry K."/>
            <person name="Detter J.C."/>
            <person name="Glavina del Rio T."/>
            <person name="Hammon N."/>
            <person name="Israni S."/>
            <person name="Dalin E."/>
            <person name="Tice H."/>
            <person name="Pitluck S."/>
            <person name="Chain P."/>
            <person name="Malfatti S."/>
            <person name="Shin M."/>
            <person name="Vergez L."/>
            <person name="Schmutz J."/>
            <person name="Larimer F."/>
            <person name="Land M."/>
            <person name="Hauser L."/>
            <person name="Kyrpides N."/>
            <person name="Lykidis A."/>
            <person name="Parales R."/>
            <person name="Richardson P."/>
        </authorList>
    </citation>
    <scope>NUCLEOTIDE SEQUENCE [LARGE SCALE GENOMIC DNA]</scope>
    <source>
        <strain evidence="2">F1</strain>
    </source>
</reference>
<accession>A5W5W9</accession>
<dbReference type="KEGG" id="ppf:Pput_3403"/>
<dbReference type="EMBL" id="CP000712">
    <property type="protein sequence ID" value="ABQ79529.1"/>
    <property type="molecule type" value="Genomic_DNA"/>
</dbReference>
<organism evidence="2">
    <name type="scientific">Pseudomonas putida (strain ATCC 700007 / DSM 6899 / JCM 31910 / BCRC 17059 / LMG 24140 / F1)</name>
    <dbReference type="NCBI Taxonomy" id="351746"/>
    <lineage>
        <taxon>Bacteria</taxon>
        <taxon>Pseudomonadati</taxon>
        <taxon>Pseudomonadota</taxon>
        <taxon>Gammaproteobacteria</taxon>
        <taxon>Pseudomonadales</taxon>
        <taxon>Pseudomonadaceae</taxon>
        <taxon>Pseudomonas</taxon>
    </lineage>
</organism>
<name>A5W5W9_PSEP1</name>
<gene>
    <name evidence="2" type="ordered locus">Pput_3403</name>
</gene>
<dbReference type="HOGENOM" id="CLU_2525009_0_0_6"/>
<evidence type="ECO:0000313" key="2">
    <source>
        <dbReference type="EMBL" id="ABQ79529.1"/>
    </source>
</evidence>
<sequence>MNIAVMTREQAYAHIAEIAEKHALIAQAFGGVITVVHPETQRAHGIEEKCLYMAGQGKYPEQKAEPAPAANKPAAREQADLFES</sequence>
<evidence type="ECO:0000256" key="1">
    <source>
        <dbReference type="SAM" id="MobiDB-lite"/>
    </source>
</evidence>
<protein>
    <submittedName>
        <fullName evidence="2">Uncharacterized protein</fullName>
    </submittedName>
</protein>
<feature type="compositionally biased region" description="Basic and acidic residues" evidence="1">
    <location>
        <begin position="74"/>
        <end position="84"/>
    </location>
</feature>
<feature type="region of interest" description="Disordered" evidence="1">
    <location>
        <begin position="61"/>
        <end position="84"/>
    </location>
</feature>
<proteinExistence type="predicted"/>